<dbReference type="Gene3D" id="2.40.50.580">
    <property type="match status" value="1"/>
</dbReference>
<dbReference type="InterPro" id="IPR040452">
    <property type="entry name" value="SfsA_C"/>
</dbReference>
<keyword evidence="5" id="KW-1185">Reference proteome</keyword>
<dbReference type="InterPro" id="IPR041465">
    <property type="entry name" value="SfsA_N"/>
</dbReference>
<gene>
    <name evidence="1" type="primary">sfsA</name>
    <name evidence="4" type="ORF">SAMN02745704_02252</name>
</gene>
<proteinExistence type="inferred from homology"/>
<sequence>MERADGTVYRLYFAIRQQGNNMMRELIAFGSGCARAEFVARQKRFTVVCRGRGTHQGSELLAHTNNTGSMLGLLRPGSEVLLSPAANPARKLRWTWELVRHQGFWVGINTQTPNRLLRLGWEQEELPEVRGYTHFRPEARAGQSRLDGLFLCNRPDLEQGGKVRITAEDVPAEDRLWVECKNVTLTEDEVALFPDAVTERGQKHLRELMALARTGARVALFFVVQRPDARCFGPADMIDPVYADLFWQAVDAGVEVWPYEALVTERGLGLARRLPLVCRP</sequence>
<reference evidence="4 5" key="1">
    <citation type="submission" date="2017-02" db="EMBL/GenBank/DDBJ databases">
        <authorList>
            <person name="Peterson S.W."/>
        </authorList>
    </citation>
    <scope>NUCLEOTIDE SEQUENCE [LARGE SCALE GENOMIC DNA]</scope>
    <source>
        <strain evidence="4 5">DSM 16080</strain>
    </source>
</reference>
<dbReference type="Proteomes" id="UP000190027">
    <property type="component" value="Unassembled WGS sequence"/>
</dbReference>
<comment type="similarity">
    <text evidence="1">Belongs to the SfsA family.</text>
</comment>
<organism evidence="4 5">
    <name type="scientific">Paucidesulfovibrio gracilis DSM 16080</name>
    <dbReference type="NCBI Taxonomy" id="1121449"/>
    <lineage>
        <taxon>Bacteria</taxon>
        <taxon>Pseudomonadati</taxon>
        <taxon>Thermodesulfobacteriota</taxon>
        <taxon>Desulfovibrionia</taxon>
        <taxon>Desulfovibrionales</taxon>
        <taxon>Desulfovibrionaceae</taxon>
        <taxon>Paucidesulfovibrio</taxon>
    </lineage>
</organism>
<dbReference type="InterPro" id="IPR005224">
    <property type="entry name" value="SfsA"/>
</dbReference>
<dbReference type="PANTHER" id="PTHR30545">
    <property type="entry name" value="SUGAR FERMENTATION STIMULATION PROTEIN A"/>
    <property type="match status" value="1"/>
</dbReference>
<protein>
    <recommendedName>
        <fullName evidence="1">Sugar fermentation stimulation protein homolog</fullName>
    </recommendedName>
</protein>
<dbReference type="PANTHER" id="PTHR30545:SF2">
    <property type="entry name" value="SUGAR FERMENTATION STIMULATION PROTEIN A"/>
    <property type="match status" value="1"/>
</dbReference>
<accession>A0A1T4XM92</accession>
<dbReference type="HAMAP" id="MF_00095">
    <property type="entry name" value="SfsA"/>
    <property type="match status" value="1"/>
</dbReference>
<dbReference type="Pfam" id="PF03749">
    <property type="entry name" value="SfsA"/>
    <property type="match status" value="1"/>
</dbReference>
<dbReference type="NCBIfam" id="TIGR00230">
    <property type="entry name" value="sfsA"/>
    <property type="match status" value="1"/>
</dbReference>
<evidence type="ECO:0000259" key="2">
    <source>
        <dbReference type="Pfam" id="PF03749"/>
    </source>
</evidence>
<name>A0A1T4XM92_9BACT</name>
<dbReference type="Gene3D" id="3.40.1350.60">
    <property type="match status" value="1"/>
</dbReference>
<evidence type="ECO:0000256" key="1">
    <source>
        <dbReference type="HAMAP-Rule" id="MF_00095"/>
    </source>
</evidence>
<dbReference type="Pfam" id="PF17746">
    <property type="entry name" value="SfsA_N"/>
    <property type="match status" value="1"/>
</dbReference>
<dbReference type="AlphaFoldDB" id="A0A1T4XM92"/>
<dbReference type="GO" id="GO:0003677">
    <property type="term" value="F:DNA binding"/>
    <property type="evidence" value="ECO:0007669"/>
    <property type="project" value="InterPro"/>
</dbReference>
<dbReference type="EMBL" id="FUYC01000012">
    <property type="protein sequence ID" value="SKA90657.1"/>
    <property type="molecule type" value="Genomic_DNA"/>
</dbReference>
<feature type="domain" description="SfsA N-terminal OB" evidence="3">
    <location>
        <begin position="39"/>
        <end position="108"/>
    </location>
</feature>
<feature type="domain" description="Sugar fermentation stimulation protein C-terminal" evidence="2">
    <location>
        <begin position="111"/>
        <end position="266"/>
    </location>
</feature>
<evidence type="ECO:0000259" key="3">
    <source>
        <dbReference type="Pfam" id="PF17746"/>
    </source>
</evidence>
<evidence type="ECO:0000313" key="4">
    <source>
        <dbReference type="EMBL" id="SKA90657.1"/>
    </source>
</evidence>
<evidence type="ECO:0000313" key="5">
    <source>
        <dbReference type="Proteomes" id="UP000190027"/>
    </source>
</evidence>
<dbReference type="STRING" id="1121449.SAMN02745704_02252"/>
<dbReference type="CDD" id="cd22359">
    <property type="entry name" value="SfsA-like_bacterial"/>
    <property type="match status" value="1"/>
</dbReference>